<keyword evidence="2" id="KW-1185">Reference proteome</keyword>
<dbReference type="Proteomes" id="UP000289738">
    <property type="component" value="Chromosome B08"/>
</dbReference>
<comment type="caution">
    <text evidence="1">The sequence shown here is derived from an EMBL/GenBank/DDBJ whole genome shotgun (WGS) entry which is preliminary data.</text>
</comment>
<sequence>METLESKSTRYYSLYRFVDSGGNKDKLDYTKEKKDNEKTRACSMKIQLMERDNCGPVKKQRERKIHVTDIAFRIAIAATLEFMWSEEPLKFLWGCFALILFVGHCPWSNVVDW</sequence>
<evidence type="ECO:0000313" key="1">
    <source>
        <dbReference type="EMBL" id="RYQ96801.1"/>
    </source>
</evidence>
<proteinExistence type="predicted"/>
<gene>
    <name evidence="1" type="ORF">Ahy_B08g092676</name>
</gene>
<protein>
    <submittedName>
        <fullName evidence="1">Uncharacterized protein</fullName>
    </submittedName>
</protein>
<organism evidence="1 2">
    <name type="scientific">Arachis hypogaea</name>
    <name type="common">Peanut</name>
    <dbReference type="NCBI Taxonomy" id="3818"/>
    <lineage>
        <taxon>Eukaryota</taxon>
        <taxon>Viridiplantae</taxon>
        <taxon>Streptophyta</taxon>
        <taxon>Embryophyta</taxon>
        <taxon>Tracheophyta</taxon>
        <taxon>Spermatophyta</taxon>
        <taxon>Magnoliopsida</taxon>
        <taxon>eudicotyledons</taxon>
        <taxon>Gunneridae</taxon>
        <taxon>Pentapetalae</taxon>
        <taxon>rosids</taxon>
        <taxon>fabids</taxon>
        <taxon>Fabales</taxon>
        <taxon>Fabaceae</taxon>
        <taxon>Papilionoideae</taxon>
        <taxon>50 kb inversion clade</taxon>
        <taxon>dalbergioids sensu lato</taxon>
        <taxon>Dalbergieae</taxon>
        <taxon>Pterocarpus clade</taxon>
        <taxon>Arachis</taxon>
    </lineage>
</organism>
<dbReference type="AlphaFoldDB" id="A0A444Y4B5"/>
<accession>A0A444Y4B5</accession>
<name>A0A444Y4B5_ARAHY</name>
<reference evidence="1 2" key="1">
    <citation type="submission" date="2019-01" db="EMBL/GenBank/DDBJ databases">
        <title>Sequencing of cultivated peanut Arachis hypogaea provides insights into genome evolution and oil improvement.</title>
        <authorList>
            <person name="Chen X."/>
        </authorList>
    </citation>
    <scope>NUCLEOTIDE SEQUENCE [LARGE SCALE GENOMIC DNA]</scope>
    <source>
        <strain evidence="2">cv. Fuhuasheng</strain>
        <tissue evidence="1">Leaves</tissue>
    </source>
</reference>
<dbReference type="EMBL" id="SDMP01000018">
    <property type="protein sequence ID" value="RYQ96801.1"/>
    <property type="molecule type" value="Genomic_DNA"/>
</dbReference>
<evidence type="ECO:0000313" key="2">
    <source>
        <dbReference type="Proteomes" id="UP000289738"/>
    </source>
</evidence>